<feature type="domain" description="Ig-like" evidence="6">
    <location>
        <begin position="36"/>
        <end position="136"/>
    </location>
</feature>
<dbReference type="GO" id="GO:0001817">
    <property type="term" value="P:regulation of cytokine production"/>
    <property type="evidence" value="ECO:0007669"/>
    <property type="project" value="TreeGrafter"/>
</dbReference>
<keyword evidence="5" id="KW-0732">Signal</keyword>
<comment type="caution">
    <text evidence="7">The sequence shown here is derived from an EMBL/GenBank/DDBJ whole genome shotgun (WGS) entry which is preliminary data.</text>
</comment>
<evidence type="ECO:0000256" key="3">
    <source>
        <dbReference type="ARBA" id="ARBA00023319"/>
    </source>
</evidence>
<dbReference type="AlphaFoldDB" id="A0A9Q1IB48"/>
<proteinExistence type="predicted"/>
<name>A0A9Q1IB48_SYNKA</name>
<evidence type="ECO:0000259" key="6">
    <source>
        <dbReference type="PROSITE" id="PS50835"/>
    </source>
</evidence>
<dbReference type="GO" id="GO:0050852">
    <property type="term" value="P:T cell receptor signaling pathway"/>
    <property type="evidence" value="ECO:0007669"/>
    <property type="project" value="TreeGrafter"/>
</dbReference>
<dbReference type="Proteomes" id="UP001152622">
    <property type="component" value="Chromosome 24"/>
</dbReference>
<evidence type="ECO:0000256" key="1">
    <source>
        <dbReference type="ARBA" id="ARBA00004370"/>
    </source>
</evidence>
<sequence length="377" mass="42024">MTLRVCLWLVVLATVFTLAGNQDNHVDCAEPWKVCVKEGDQAVLRCDVSALMNGQSEDDLYIRWVTNKGEVCVLNEGKSSADNGYRNRTEIAREKGTEYQYLLIINKTTFSDAGDYFCKLQKLKGRGEDVTTVHLTIQGHKNNVSVEFGKTFKISLPMTEDVRLHFTSASSSTQADVCAVEQNTLRPGRAYASRAELRNGELWLSNITFADEGSYSVIDVKTENIRNTVVLSVRGQDKNWELDEGGDLSISLCSLNSSYIEFRGGTENSAAERVCEVENGTVTHPAKEYLQRLAVWNGTLILRNLTAKDHGKYIVRDQMGGRDVLTLTLKIKVKPQGTHTTGWSMIALPVVPIVLTILLAWIGKIVLERCVWRTPTS</sequence>
<dbReference type="SMART" id="SM00409">
    <property type="entry name" value="IG"/>
    <property type="match status" value="1"/>
</dbReference>
<keyword evidence="3" id="KW-0393">Immunoglobulin domain</keyword>
<dbReference type="OrthoDB" id="8985622at2759"/>
<dbReference type="InterPro" id="IPR036179">
    <property type="entry name" value="Ig-like_dom_sf"/>
</dbReference>
<evidence type="ECO:0000256" key="5">
    <source>
        <dbReference type="SAM" id="SignalP"/>
    </source>
</evidence>
<comment type="subcellular location">
    <subcellularLocation>
        <location evidence="1">Membrane</location>
    </subcellularLocation>
</comment>
<dbReference type="PANTHER" id="PTHR24100">
    <property type="entry name" value="BUTYROPHILIN"/>
    <property type="match status" value="1"/>
</dbReference>
<dbReference type="InterPro" id="IPR013783">
    <property type="entry name" value="Ig-like_fold"/>
</dbReference>
<dbReference type="PROSITE" id="PS50835">
    <property type="entry name" value="IG_LIKE"/>
    <property type="match status" value="1"/>
</dbReference>
<dbReference type="InterPro" id="IPR007110">
    <property type="entry name" value="Ig-like_dom"/>
</dbReference>
<dbReference type="InterPro" id="IPR050504">
    <property type="entry name" value="IgSF_BTN/MOG"/>
</dbReference>
<keyword evidence="4" id="KW-0812">Transmembrane</keyword>
<keyword evidence="4" id="KW-1133">Transmembrane helix</keyword>
<reference evidence="7" key="1">
    <citation type="journal article" date="2023" name="Science">
        <title>Genome structures resolve the early diversification of teleost fishes.</title>
        <authorList>
            <person name="Parey E."/>
            <person name="Louis A."/>
            <person name="Montfort J."/>
            <person name="Bouchez O."/>
            <person name="Roques C."/>
            <person name="Iampietro C."/>
            <person name="Lluch J."/>
            <person name="Castinel A."/>
            <person name="Donnadieu C."/>
            <person name="Desvignes T."/>
            <person name="Floi Bucao C."/>
            <person name="Jouanno E."/>
            <person name="Wen M."/>
            <person name="Mejri S."/>
            <person name="Dirks R."/>
            <person name="Jansen H."/>
            <person name="Henkel C."/>
            <person name="Chen W.J."/>
            <person name="Zahm M."/>
            <person name="Cabau C."/>
            <person name="Klopp C."/>
            <person name="Thompson A.W."/>
            <person name="Robinson-Rechavi M."/>
            <person name="Braasch I."/>
            <person name="Lecointre G."/>
            <person name="Bobe J."/>
            <person name="Postlethwait J.H."/>
            <person name="Berthelot C."/>
            <person name="Roest Crollius H."/>
            <person name="Guiguen Y."/>
        </authorList>
    </citation>
    <scope>NUCLEOTIDE SEQUENCE</scope>
    <source>
        <strain evidence="7">WJC10195</strain>
    </source>
</reference>
<dbReference type="InterPro" id="IPR013106">
    <property type="entry name" value="Ig_V-set"/>
</dbReference>
<feature type="chain" id="PRO_5040515765" description="Ig-like domain-containing protein" evidence="5">
    <location>
        <begin position="22"/>
        <end position="377"/>
    </location>
</feature>
<dbReference type="Pfam" id="PF07686">
    <property type="entry name" value="V-set"/>
    <property type="match status" value="1"/>
</dbReference>
<dbReference type="Gene3D" id="2.60.40.10">
    <property type="entry name" value="Immunoglobulins"/>
    <property type="match status" value="2"/>
</dbReference>
<dbReference type="PANTHER" id="PTHR24100:SF151">
    <property type="entry name" value="ICOS LIGAND"/>
    <property type="match status" value="1"/>
</dbReference>
<keyword evidence="2 4" id="KW-0472">Membrane</keyword>
<protein>
    <recommendedName>
        <fullName evidence="6">Ig-like domain-containing protein</fullName>
    </recommendedName>
</protein>
<gene>
    <name evidence="7" type="ORF">SKAU_G00421080</name>
</gene>
<evidence type="ECO:0000313" key="7">
    <source>
        <dbReference type="EMBL" id="KAJ8333212.1"/>
    </source>
</evidence>
<keyword evidence="8" id="KW-1185">Reference proteome</keyword>
<accession>A0A9Q1IB48</accession>
<evidence type="ECO:0000256" key="4">
    <source>
        <dbReference type="SAM" id="Phobius"/>
    </source>
</evidence>
<dbReference type="GO" id="GO:0005102">
    <property type="term" value="F:signaling receptor binding"/>
    <property type="evidence" value="ECO:0007669"/>
    <property type="project" value="TreeGrafter"/>
</dbReference>
<dbReference type="EMBL" id="JAINUF010000024">
    <property type="protein sequence ID" value="KAJ8333212.1"/>
    <property type="molecule type" value="Genomic_DNA"/>
</dbReference>
<feature type="signal peptide" evidence="5">
    <location>
        <begin position="1"/>
        <end position="21"/>
    </location>
</feature>
<dbReference type="GO" id="GO:0009897">
    <property type="term" value="C:external side of plasma membrane"/>
    <property type="evidence" value="ECO:0007669"/>
    <property type="project" value="TreeGrafter"/>
</dbReference>
<organism evidence="7 8">
    <name type="scientific">Synaphobranchus kaupii</name>
    <name type="common">Kaup's arrowtooth eel</name>
    <dbReference type="NCBI Taxonomy" id="118154"/>
    <lineage>
        <taxon>Eukaryota</taxon>
        <taxon>Metazoa</taxon>
        <taxon>Chordata</taxon>
        <taxon>Craniata</taxon>
        <taxon>Vertebrata</taxon>
        <taxon>Euteleostomi</taxon>
        <taxon>Actinopterygii</taxon>
        <taxon>Neopterygii</taxon>
        <taxon>Teleostei</taxon>
        <taxon>Anguilliformes</taxon>
        <taxon>Synaphobranchidae</taxon>
        <taxon>Synaphobranchus</taxon>
    </lineage>
</organism>
<feature type="transmembrane region" description="Helical" evidence="4">
    <location>
        <begin position="342"/>
        <end position="363"/>
    </location>
</feature>
<dbReference type="InterPro" id="IPR003599">
    <property type="entry name" value="Ig_sub"/>
</dbReference>
<evidence type="ECO:0000313" key="8">
    <source>
        <dbReference type="Proteomes" id="UP001152622"/>
    </source>
</evidence>
<dbReference type="SUPFAM" id="SSF48726">
    <property type="entry name" value="Immunoglobulin"/>
    <property type="match status" value="1"/>
</dbReference>
<evidence type="ECO:0000256" key="2">
    <source>
        <dbReference type="ARBA" id="ARBA00023136"/>
    </source>
</evidence>